<feature type="region of interest" description="Disordered" evidence="1">
    <location>
        <begin position="92"/>
        <end position="129"/>
    </location>
</feature>
<accession>A0A1M3SYG4</accession>
<feature type="compositionally biased region" description="Polar residues" evidence="1">
    <location>
        <begin position="92"/>
        <end position="101"/>
    </location>
</feature>
<sequence>MVIVQDTVNRRAYSQKRYLWGDTVCHWENAGSKTVEEKNSYIKPSSVSEVLWLSLCAERALVSARWRSRQGLPNPIPQTPKKQRQFSATMTFVQGSQQQENAAGEASTERKMSRSRTLNLRPAEKATGG</sequence>
<dbReference type="VEuPathDB" id="FungiDB:ASPFODRAFT_55105"/>
<reference evidence="3" key="1">
    <citation type="journal article" date="2017" name="Genome Biol.">
        <title>Comparative genomics reveals high biological diversity and specific adaptations in the industrially and medically important fungal genus Aspergillus.</title>
        <authorList>
            <person name="de Vries R.P."/>
            <person name="Riley R."/>
            <person name="Wiebenga A."/>
            <person name="Aguilar-Osorio G."/>
            <person name="Amillis S."/>
            <person name="Uchima C.A."/>
            <person name="Anderluh G."/>
            <person name="Asadollahi M."/>
            <person name="Askin M."/>
            <person name="Barry K."/>
            <person name="Battaglia E."/>
            <person name="Bayram O."/>
            <person name="Benocci T."/>
            <person name="Braus-Stromeyer S.A."/>
            <person name="Caldana C."/>
            <person name="Canovas D."/>
            <person name="Cerqueira G.C."/>
            <person name="Chen F."/>
            <person name="Chen W."/>
            <person name="Choi C."/>
            <person name="Clum A."/>
            <person name="Dos Santos R.A."/>
            <person name="Damasio A.R."/>
            <person name="Diallinas G."/>
            <person name="Emri T."/>
            <person name="Fekete E."/>
            <person name="Flipphi M."/>
            <person name="Freyberg S."/>
            <person name="Gallo A."/>
            <person name="Gournas C."/>
            <person name="Habgood R."/>
            <person name="Hainaut M."/>
            <person name="Harispe M.L."/>
            <person name="Henrissat B."/>
            <person name="Hilden K.S."/>
            <person name="Hope R."/>
            <person name="Hossain A."/>
            <person name="Karabika E."/>
            <person name="Karaffa L."/>
            <person name="Karanyi Z."/>
            <person name="Krasevec N."/>
            <person name="Kuo A."/>
            <person name="Kusch H."/>
            <person name="LaButti K."/>
            <person name="Lagendijk E.L."/>
            <person name="Lapidus A."/>
            <person name="Levasseur A."/>
            <person name="Lindquist E."/>
            <person name="Lipzen A."/>
            <person name="Logrieco A.F."/>
            <person name="MacCabe A."/>
            <person name="Maekelae M.R."/>
            <person name="Malavazi I."/>
            <person name="Melin P."/>
            <person name="Meyer V."/>
            <person name="Mielnichuk N."/>
            <person name="Miskei M."/>
            <person name="Molnar A.P."/>
            <person name="Mule G."/>
            <person name="Ngan C.Y."/>
            <person name="Orejas M."/>
            <person name="Orosz E."/>
            <person name="Ouedraogo J.P."/>
            <person name="Overkamp K.M."/>
            <person name="Park H.-S."/>
            <person name="Perrone G."/>
            <person name="Piumi F."/>
            <person name="Punt P.J."/>
            <person name="Ram A.F."/>
            <person name="Ramon A."/>
            <person name="Rauscher S."/>
            <person name="Record E."/>
            <person name="Riano-Pachon D.M."/>
            <person name="Robert V."/>
            <person name="Roehrig J."/>
            <person name="Ruller R."/>
            <person name="Salamov A."/>
            <person name="Salih N.S."/>
            <person name="Samson R.A."/>
            <person name="Sandor E."/>
            <person name="Sanguinetti M."/>
            <person name="Schuetze T."/>
            <person name="Sepcic K."/>
            <person name="Shelest E."/>
            <person name="Sherlock G."/>
            <person name="Sophianopoulou V."/>
            <person name="Squina F.M."/>
            <person name="Sun H."/>
            <person name="Susca A."/>
            <person name="Todd R.B."/>
            <person name="Tsang A."/>
            <person name="Unkles S.E."/>
            <person name="van de Wiele N."/>
            <person name="van Rossen-Uffink D."/>
            <person name="Oliveira J.V."/>
            <person name="Vesth T.C."/>
            <person name="Visser J."/>
            <person name="Yu J.-H."/>
            <person name="Zhou M."/>
            <person name="Andersen M.R."/>
            <person name="Archer D.B."/>
            <person name="Baker S.E."/>
            <person name="Benoit I."/>
            <person name="Brakhage A.A."/>
            <person name="Braus G.H."/>
            <person name="Fischer R."/>
            <person name="Frisvad J.C."/>
            <person name="Goldman G.H."/>
            <person name="Houbraken J."/>
            <person name="Oakley B."/>
            <person name="Pocsi I."/>
            <person name="Scazzocchio C."/>
            <person name="Seiboth B."/>
            <person name="vanKuyk P.A."/>
            <person name="Wortman J."/>
            <person name="Dyer P.S."/>
            <person name="Grigoriev I.V."/>
        </authorList>
    </citation>
    <scope>NUCLEOTIDE SEQUENCE [LARGE SCALE GENOMIC DNA]</scope>
    <source>
        <strain evidence="3">CBS 106.47</strain>
    </source>
</reference>
<dbReference type="Proteomes" id="UP000184063">
    <property type="component" value="Unassembled WGS sequence"/>
</dbReference>
<gene>
    <name evidence="2" type="ORF">ASPFODRAFT_55105</name>
</gene>
<evidence type="ECO:0000313" key="3">
    <source>
        <dbReference type="Proteomes" id="UP000184063"/>
    </source>
</evidence>
<organism evidence="2 3">
    <name type="scientific">Aspergillus luchuensis (strain CBS 106.47)</name>
    <dbReference type="NCBI Taxonomy" id="1137211"/>
    <lineage>
        <taxon>Eukaryota</taxon>
        <taxon>Fungi</taxon>
        <taxon>Dikarya</taxon>
        <taxon>Ascomycota</taxon>
        <taxon>Pezizomycotina</taxon>
        <taxon>Eurotiomycetes</taxon>
        <taxon>Eurotiomycetidae</taxon>
        <taxon>Eurotiales</taxon>
        <taxon>Aspergillaceae</taxon>
        <taxon>Aspergillus</taxon>
        <taxon>Aspergillus subgen. Circumdati</taxon>
    </lineage>
</organism>
<evidence type="ECO:0000313" key="2">
    <source>
        <dbReference type="EMBL" id="OJZ79515.1"/>
    </source>
</evidence>
<dbReference type="EMBL" id="KV878301">
    <property type="protein sequence ID" value="OJZ79515.1"/>
    <property type="molecule type" value="Genomic_DNA"/>
</dbReference>
<protein>
    <submittedName>
        <fullName evidence="2">Uncharacterized protein</fullName>
    </submittedName>
</protein>
<name>A0A1M3SYG4_ASPLC</name>
<evidence type="ECO:0000256" key="1">
    <source>
        <dbReference type="SAM" id="MobiDB-lite"/>
    </source>
</evidence>
<dbReference type="AlphaFoldDB" id="A0A1M3SYG4"/>
<proteinExistence type="predicted"/>